<dbReference type="PANTHER" id="PTHR36504">
    <property type="entry name" value="LIPOPOLYSACCHARIDE EXPORT SYSTEM PROTEIN LPTA"/>
    <property type="match status" value="1"/>
</dbReference>
<evidence type="ECO:0000256" key="2">
    <source>
        <dbReference type="ARBA" id="ARBA00022729"/>
    </source>
</evidence>
<evidence type="ECO:0000259" key="6">
    <source>
        <dbReference type="Pfam" id="PF03968"/>
    </source>
</evidence>
<dbReference type="InterPro" id="IPR014340">
    <property type="entry name" value="LptA"/>
</dbReference>
<evidence type="ECO:0000256" key="3">
    <source>
        <dbReference type="ARBA" id="ARBA00022764"/>
    </source>
</evidence>
<feature type="region of interest" description="Disordered" evidence="4">
    <location>
        <begin position="165"/>
        <end position="187"/>
    </location>
</feature>
<feature type="signal peptide" evidence="5">
    <location>
        <begin position="1"/>
        <end position="29"/>
    </location>
</feature>
<evidence type="ECO:0000256" key="1">
    <source>
        <dbReference type="ARBA" id="ARBA00022448"/>
    </source>
</evidence>
<evidence type="ECO:0000256" key="4">
    <source>
        <dbReference type="SAM" id="MobiDB-lite"/>
    </source>
</evidence>
<evidence type="ECO:0000313" key="7">
    <source>
        <dbReference type="EMBL" id="GLQ04992.1"/>
    </source>
</evidence>
<dbReference type="RefSeq" id="WP_169559026.1">
    <property type="nucleotide sequence ID" value="NZ_BSNF01000001.1"/>
</dbReference>
<keyword evidence="8" id="KW-1185">Reference proteome</keyword>
<dbReference type="Proteomes" id="UP001161409">
    <property type="component" value="Unassembled WGS sequence"/>
</dbReference>
<reference evidence="7" key="2">
    <citation type="submission" date="2023-01" db="EMBL/GenBank/DDBJ databases">
        <title>Draft genome sequence of Sneathiella chinensis strain NBRC 103408.</title>
        <authorList>
            <person name="Sun Q."/>
            <person name="Mori K."/>
        </authorList>
    </citation>
    <scope>NUCLEOTIDE SEQUENCE</scope>
    <source>
        <strain evidence="7">NBRC 103408</strain>
    </source>
</reference>
<evidence type="ECO:0000256" key="5">
    <source>
        <dbReference type="SAM" id="SignalP"/>
    </source>
</evidence>
<name>A0ABQ5U0X4_9PROT</name>
<feature type="domain" description="Organic solvent tolerance-like N-terminal" evidence="6">
    <location>
        <begin position="44"/>
        <end position="160"/>
    </location>
</feature>
<organism evidence="7 8">
    <name type="scientific">Sneathiella chinensis</name>
    <dbReference type="NCBI Taxonomy" id="349750"/>
    <lineage>
        <taxon>Bacteria</taxon>
        <taxon>Pseudomonadati</taxon>
        <taxon>Pseudomonadota</taxon>
        <taxon>Alphaproteobacteria</taxon>
        <taxon>Sneathiellales</taxon>
        <taxon>Sneathiellaceae</taxon>
        <taxon>Sneathiella</taxon>
    </lineage>
</organism>
<dbReference type="PANTHER" id="PTHR36504:SF1">
    <property type="entry name" value="LIPOPOLYSACCHARIDE EXPORT SYSTEM PROTEIN LPTA"/>
    <property type="match status" value="1"/>
</dbReference>
<sequence>MTRFYSYCLGLLATGLVLAFLGMPLPATAQSALTGAFDTDQPIEILADVLEVQQTDQSATFAGNVQVLQGDIRLKADRLTVFYMNKSDSKQAAGNDGPANIRSIEAEGNVFMSSPRETAEGERGIYDVINKRIDLLGNVVLTQGQNVLKGQKVSLDLVSGKSRIEGTGTGNSSGRVRGIFVPGNKAE</sequence>
<dbReference type="InterPro" id="IPR052037">
    <property type="entry name" value="LPS_export_LptA"/>
</dbReference>
<comment type="caution">
    <text evidence="7">The sequence shown here is derived from an EMBL/GenBank/DDBJ whole genome shotgun (WGS) entry which is preliminary data.</text>
</comment>
<keyword evidence="3" id="KW-0574">Periplasm</keyword>
<protein>
    <submittedName>
        <fullName evidence="7">Organic solvent tolerance protein OstA</fullName>
    </submittedName>
</protein>
<feature type="chain" id="PRO_5047008312" evidence="5">
    <location>
        <begin position="30"/>
        <end position="187"/>
    </location>
</feature>
<dbReference type="Pfam" id="PF03968">
    <property type="entry name" value="LptD_N"/>
    <property type="match status" value="1"/>
</dbReference>
<gene>
    <name evidence="7" type="ORF">GCM10007924_02130</name>
</gene>
<keyword evidence="2 5" id="KW-0732">Signal</keyword>
<dbReference type="NCBIfam" id="TIGR03002">
    <property type="entry name" value="outer_YhbN_LptA"/>
    <property type="match status" value="1"/>
</dbReference>
<dbReference type="InterPro" id="IPR005653">
    <property type="entry name" value="OstA-like_N"/>
</dbReference>
<evidence type="ECO:0000313" key="8">
    <source>
        <dbReference type="Proteomes" id="UP001161409"/>
    </source>
</evidence>
<keyword evidence="1" id="KW-0813">Transport</keyword>
<accession>A0ABQ5U0X4</accession>
<dbReference type="Gene3D" id="2.60.450.10">
    <property type="entry name" value="Lipopolysaccharide (LPS) transport protein A like domain"/>
    <property type="match status" value="1"/>
</dbReference>
<proteinExistence type="predicted"/>
<dbReference type="EMBL" id="BSNF01000001">
    <property type="protein sequence ID" value="GLQ04992.1"/>
    <property type="molecule type" value="Genomic_DNA"/>
</dbReference>
<reference evidence="7" key="1">
    <citation type="journal article" date="2014" name="Int. J. Syst. Evol. Microbiol.">
        <title>Complete genome of a new Firmicutes species belonging to the dominant human colonic microbiota ('Ruminococcus bicirculans') reveals two chromosomes and a selective capacity to utilize plant glucans.</title>
        <authorList>
            <consortium name="NISC Comparative Sequencing Program"/>
            <person name="Wegmann U."/>
            <person name="Louis P."/>
            <person name="Goesmann A."/>
            <person name="Henrissat B."/>
            <person name="Duncan S.H."/>
            <person name="Flint H.J."/>
        </authorList>
    </citation>
    <scope>NUCLEOTIDE SEQUENCE</scope>
    <source>
        <strain evidence="7">NBRC 103408</strain>
    </source>
</reference>